<evidence type="ECO:0000256" key="1">
    <source>
        <dbReference type="SAM" id="Phobius"/>
    </source>
</evidence>
<accession>A0A369VZD4</accession>
<dbReference type="OrthoDB" id="7949130at2"/>
<comment type="caution">
    <text evidence="2">The sequence shown here is derived from an EMBL/GenBank/DDBJ whole genome shotgun (WGS) entry which is preliminary data.</text>
</comment>
<name>A0A369VZD4_9HYPH</name>
<feature type="transmembrane region" description="Helical" evidence="1">
    <location>
        <begin position="170"/>
        <end position="190"/>
    </location>
</feature>
<dbReference type="RefSeq" id="WP_114647002.1">
    <property type="nucleotide sequence ID" value="NZ_QQNH01000036.1"/>
</dbReference>
<dbReference type="PIRSF" id="PIRSF033239">
    <property type="entry name" value="ExoD"/>
    <property type="match status" value="1"/>
</dbReference>
<keyword evidence="3" id="KW-1185">Reference proteome</keyword>
<keyword evidence="1" id="KW-1133">Transmembrane helix</keyword>
<evidence type="ECO:0000313" key="3">
    <source>
        <dbReference type="Proteomes" id="UP000253759"/>
    </source>
</evidence>
<dbReference type="AlphaFoldDB" id="A0A369VZD4"/>
<keyword evidence="1" id="KW-0812">Transmembrane</keyword>
<dbReference type="EMBL" id="QQNH01000036">
    <property type="protein sequence ID" value="RDE07774.1"/>
    <property type="molecule type" value="Genomic_DNA"/>
</dbReference>
<dbReference type="Proteomes" id="UP000253759">
    <property type="component" value="Unassembled WGS sequence"/>
</dbReference>
<sequence length="195" mass="20875">MSHDRTLSALLDRISDLAEGDVSIEDLVDSIGYRAFPALILVPALIVTSPASAIPGLPTFAGLTISIVAAQYVCGRKSVWLPRFILKRSLSSDMLGKFLGLVRSPSRWIERILKPRLSCLADKPFGLVLGLLIMMLGMIMPLLEFIPFTSTIVAGSVSLLSLALLFRDGLLALLAVAILATGCYAIYSVLTALGT</sequence>
<protein>
    <submittedName>
        <fullName evidence="2">Exopolysaccharide biosynthesis protein</fullName>
    </submittedName>
</protein>
<reference evidence="3" key="1">
    <citation type="submission" date="2018-07" db="EMBL/GenBank/DDBJ databases">
        <authorList>
            <person name="Liu B.-T."/>
            <person name="Du Z."/>
        </authorList>
    </citation>
    <scope>NUCLEOTIDE SEQUENCE [LARGE SCALE GENOMIC DNA]</scope>
    <source>
        <strain evidence="3">XYN52</strain>
    </source>
</reference>
<organism evidence="2 3">
    <name type="scientific">Pelagibacterium lacus</name>
    <dbReference type="NCBI Taxonomy" id="2282655"/>
    <lineage>
        <taxon>Bacteria</taxon>
        <taxon>Pseudomonadati</taxon>
        <taxon>Pseudomonadota</taxon>
        <taxon>Alphaproteobacteria</taxon>
        <taxon>Hyphomicrobiales</taxon>
        <taxon>Devosiaceae</taxon>
        <taxon>Pelagibacterium</taxon>
    </lineage>
</organism>
<dbReference type="PANTHER" id="PTHR41795:SF1">
    <property type="entry name" value="EXOPOLYSACCHARIDE SYNTHESIS PROTEIN"/>
    <property type="match status" value="1"/>
</dbReference>
<feature type="transmembrane region" description="Helical" evidence="1">
    <location>
        <begin position="120"/>
        <end position="139"/>
    </location>
</feature>
<gene>
    <name evidence="2" type="ORF">DVH29_15015</name>
</gene>
<dbReference type="PANTHER" id="PTHR41795">
    <property type="entry name" value="EXOPOLYSACCHARIDE SYNTHESIS PROTEIN"/>
    <property type="match status" value="1"/>
</dbReference>
<dbReference type="InterPro" id="IPR010331">
    <property type="entry name" value="ExoD"/>
</dbReference>
<keyword evidence="1" id="KW-0472">Membrane</keyword>
<dbReference type="Pfam" id="PF06055">
    <property type="entry name" value="ExoD"/>
    <property type="match status" value="1"/>
</dbReference>
<feature type="transmembrane region" description="Helical" evidence="1">
    <location>
        <begin position="145"/>
        <end position="165"/>
    </location>
</feature>
<evidence type="ECO:0000313" key="2">
    <source>
        <dbReference type="EMBL" id="RDE07774.1"/>
    </source>
</evidence>
<proteinExistence type="predicted"/>